<dbReference type="EMBL" id="CP001965">
    <property type="protein sequence ID" value="ADE10817.1"/>
    <property type="molecule type" value="Genomic_DNA"/>
</dbReference>
<evidence type="ECO:0000313" key="7">
    <source>
        <dbReference type="EMBL" id="ADE10817.1"/>
    </source>
</evidence>
<dbReference type="PANTHER" id="PTHR43229">
    <property type="entry name" value="NODULATION PROTEIN J"/>
    <property type="match status" value="1"/>
</dbReference>
<dbReference type="Proteomes" id="UP000001625">
    <property type="component" value="Chromosome"/>
</dbReference>
<feature type="transmembrane region" description="Helical" evidence="5">
    <location>
        <begin position="138"/>
        <end position="164"/>
    </location>
</feature>
<dbReference type="PRINTS" id="PR00164">
    <property type="entry name" value="ABC2TRNSPORT"/>
</dbReference>
<keyword evidence="5" id="KW-0813">Transport</keyword>
<comment type="similarity">
    <text evidence="5">Belongs to the ABC-2 integral membrane protein family.</text>
</comment>
<keyword evidence="8" id="KW-1185">Reference proteome</keyword>
<dbReference type="GO" id="GO:0140359">
    <property type="term" value="F:ABC-type transporter activity"/>
    <property type="evidence" value="ECO:0007669"/>
    <property type="project" value="InterPro"/>
</dbReference>
<keyword evidence="4 5" id="KW-0472">Membrane</keyword>
<proteinExistence type="inferred from homology"/>
<evidence type="ECO:0000313" key="8">
    <source>
        <dbReference type="Proteomes" id="UP000001625"/>
    </source>
</evidence>
<keyword evidence="2 5" id="KW-0812">Transmembrane</keyword>
<reference evidence="7 8" key="1">
    <citation type="submission" date="2010-03" db="EMBL/GenBank/DDBJ databases">
        <title>Complete sequence of Sideroxydans lithotrophicus ES-1.</title>
        <authorList>
            <consortium name="US DOE Joint Genome Institute"/>
            <person name="Lucas S."/>
            <person name="Copeland A."/>
            <person name="Lapidus A."/>
            <person name="Cheng J.-F."/>
            <person name="Bruce D."/>
            <person name="Goodwin L."/>
            <person name="Pitluck S."/>
            <person name="Munk A.C."/>
            <person name="Detter J.C."/>
            <person name="Han C."/>
            <person name="Tapia R."/>
            <person name="Larimer F."/>
            <person name="Land M."/>
            <person name="Hauser L."/>
            <person name="Kyrpides N."/>
            <person name="Ivanova N."/>
            <person name="Emerson D."/>
            <person name="Woyke T."/>
        </authorList>
    </citation>
    <scope>NUCLEOTIDE SEQUENCE [LARGE SCALE GENOMIC DNA]</scope>
    <source>
        <strain evidence="7 8">ES-1</strain>
    </source>
</reference>
<feature type="transmembrane region" description="Helical" evidence="5">
    <location>
        <begin position="226"/>
        <end position="248"/>
    </location>
</feature>
<comment type="subcellular location">
    <subcellularLocation>
        <location evidence="5">Cell inner membrane</location>
        <topology evidence="5">Multi-pass membrane protein</topology>
    </subcellularLocation>
    <subcellularLocation>
        <location evidence="1">Membrane</location>
        <topology evidence="1">Multi-pass membrane protein</topology>
    </subcellularLocation>
</comment>
<dbReference type="OrthoDB" id="8988363at2"/>
<organism evidence="7 8">
    <name type="scientific">Sideroxydans lithotrophicus (strain ES-1)</name>
    <dbReference type="NCBI Taxonomy" id="580332"/>
    <lineage>
        <taxon>Bacteria</taxon>
        <taxon>Pseudomonadati</taxon>
        <taxon>Pseudomonadota</taxon>
        <taxon>Betaproteobacteria</taxon>
        <taxon>Nitrosomonadales</taxon>
        <taxon>Gallionellaceae</taxon>
        <taxon>Sideroxydans</taxon>
    </lineage>
</organism>
<evidence type="ECO:0000259" key="6">
    <source>
        <dbReference type="PROSITE" id="PS51012"/>
    </source>
</evidence>
<name>D5CMY1_SIDLE</name>
<accession>D5CMY1</accession>
<dbReference type="PROSITE" id="PS51012">
    <property type="entry name" value="ABC_TM2"/>
    <property type="match status" value="1"/>
</dbReference>
<dbReference type="InterPro" id="IPR000412">
    <property type="entry name" value="ABC_2_transport"/>
</dbReference>
<dbReference type="PIRSF" id="PIRSF006648">
    <property type="entry name" value="DrrB"/>
    <property type="match status" value="1"/>
</dbReference>
<dbReference type="InterPro" id="IPR051784">
    <property type="entry name" value="Nod_factor_ABC_transporter"/>
</dbReference>
<evidence type="ECO:0000256" key="3">
    <source>
        <dbReference type="ARBA" id="ARBA00022989"/>
    </source>
</evidence>
<dbReference type="STRING" id="580332.Slit_0577"/>
<evidence type="ECO:0000256" key="1">
    <source>
        <dbReference type="ARBA" id="ARBA00004141"/>
    </source>
</evidence>
<dbReference type="InterPro" id="IPR047817">
    <property type="entry name" value="ABC2_TM_bact-type"/>
</dbReference>
<feature type="domain" description="ABC transmembrane type-2" evidence="6">
    <location>
        <begin position="24"/>
        <end position="254"/>
    </location>
</feature>
<feature type="transmembrane region" description="Helical" evidence="5">
    <location>
        <begin position="57"/>
        <end position="83"/>
    </location>
</feature>
<sequence>MKRFIRESSAIVEVELLKLVRDPTEVVSRAIQPVLWLVVFGQVLAQVRGIQTGQLSYLAFITPGILAQSVLFSAIFYGIGIIWERDLGVVHKLLASPARRISLVFGKALAAGFRGILQATVIYLIALLMHVSLKLDPVSVFAVLASVMLGSGIFATFSLVIACIVKTRERFMGIGQLLTMPMFFASNAIYPLEIMPEWLRVIAQINPLTYLIDALRGLMITGGESIHGYTVDFAVMFGTFGALLYIAVRLYPTLAE</sequence>
<dbReference type="AlphaFoldDB" id="D5CMY1"/>
<dbReference type="HOGENOM" id="CLU_039483_2_3_4"/>
<dbReference type="GO" id="GO:0043190">
    <property type="term" value="C:ATP-binding cassette (ABC) transporter complex"/>
    <property type="evidence" value="ECO:0007669"/>
    <property type="project" value="InterPro"/>
</dbReference>
<comment type="caution">
    <text evidence="5">Lacks conserved residue(s) required for the propagation of feature annotation.</text>
</comment>
<dbReference type="eggNOG" id="COG0842">
    <property type="taxonomic scope" value="Bacteria"/>
</dbReference>
<evidence type="ECO:0000256" key="4">
    <source>
        <dbReference type="ARBA" id="ARBA00023136"/>
    </source>
</evidence>
<keyword evidence="3 5" id="KW-1133">Transmembrane helix</keyword>
<feature type="transmembrane region" description="Helical" evidence="5">
    <location>
        <begin position="26"/>
        <end position="45"/>
    </location>
</feature>
<dbReference type="Pfam" id="PF01061">
    <property type="entry name" value="ABC2_membrane"/>
    <property type="match status" value="1"/>
</dbReference>
<dbReference type="InterPro" id="IPR013525">
    <property type="entry name" value="ABC2_TM"/>
</dbReference>
<protein>
    <recommendedName>
        <fullName evidence="5">Transport permease protein</fullName>
    </recommendedName>
</protein>
<evidence type="ECO:0000256" key="5">
    <source>
        <dbReference type="RuleBase" id="RU361157"/>
    </source>
</evidence>
<dbReference type="KEGG" id="slt:Slit_0577"/>
<dbReference type="PANTHER" id="PTHR43229:SF2">
    <property type="entry name" value="NODULATION PROTEIN J"/>
    <property type="match status" value="1"/>
</dbReference>
<keyword evidence="5" id="KW-1003">Cell membrane</keyword>
<feature type="transmembrane region" description="Helical" evidence="5">
    <location>
        <begin position="104"/>
        <end position="126"/>
    </location>
</feature>
<evidence type="ECO:0000256" key="2">
    <source>
        <dbReference type="ARBA" id="ARBA00022692"/>
    </source>
</evidence>
<gene>
    <name evidence="7" type="ordered locus">Slit_0577</name>
</gene>
<dbReference type="RefSeq" id="WP_013028716.1">
    <property type="nucleotide sequence ID" value="NC_013959.1"/>
</dbReference>